<evidence type="ECO:0000256" key="4">
    <source>
        <dbReference type="ARBA" id="ARBA00022597"/>
    </source>
</evidence>
<dbReference type="PROSITE" id="PS00211">
    <property type="entry name" value="ABC_TRANSPORTER_1"/>
    <property type="match status" value="1"/>
</dbReference>
<dbReference type="PANTHER" id="PTHR43790">
    <property type="entry name" value="CARBOHYDRATE TRANSPORT ATP-BINDING PROTEIN MG119-RELATED"/>
    <property type="match status" value="1"/>
</dbReference>
<organism evidence="11 12">
    <name type="scientific">Candidatus Infernicultor aquiphilus</name>
    <dbReference type="NCBI Taxonomy" id="1805029"/>
    <lineage>
        <taxon>Bacteria</taxon>
        <taxon>Pseudomonadati</taxon>
        <taxon>Atribacterota</taxon>
        <taxon>Candidatus Phoenicimicrobiia</taxon>
        <taxon>Candidatus Pheonicimicrobiales</taxon>
        <taxon>Candidatus Phoenicimicrobiaceae</taxon>
        <taxon>Candidatus Infernicultor</taxon>
    </lineage>
</organism>
<dbReference type="Pfam" id="PF00005">
    <property type="entry name" value="ABC_tran"/>
    <property type="match status" value="2"/>
</dbReference>
<evidence type="ECO:0000256" key="9">
    <source>
        <dbReference type="ARBA" id="ARBA00023136"/>
    </source>
</evidence>
<keyword evidence="7 11" id="KW-0067">ATP-binding</keyword>
<name>A0A1J5GQD8_9BACT</name>
<dbReference type="InterPro" id="IPR003593">
    <property type="entry name" value="AAA+_ATPase"/>
</dbReference>
<comment type="subcellular location">
    <subcellularLocation>
        <location evidence="1">Cell membrane</location>
        <topology evidence="1">Peripheral membrane protein</topology>
    </subcellularLocation>
</comment>
<protein>
    <submittedName>
        <fullName evidence="11">ABC transporter ATP-binding protein</fullName>
    </submittedName>
</protein>
<dbReference type="PANTHER" id="PTHR43790:SF4">
    <property type="entry name" value="GUANOSINE IMPORT ATP-BINDING PROTEIN NUPO"/>
    <property type="match status" value="1"/>
</dbReference>
<accession>A0A1J5GQD8</accession>
<evidence type="ECO:0000256" key="3">
    <source>
        <dbReference type="ARBA" id="ARBA00022475"/>
    </source>
</evidence>
<dbReference type="GO" id="GO:0005886">
    <property type="term" value="C:plasma membrane"/>
    <property type="evidence" value="ECO:0007669"/>
    <property type="project" value="UniProtKB-SubCell"/>
</dbReference>
<gene>
    <name evidence="11" type="ORF">AUK42_00230</name>
</gene>
<evidence type="ECO:0000313" key="11">
    <source>
        <dbReference type="EMBL" id="OIP75085.1"/>
    </source>
</evidence>
<keyword evidence="6" id="KW-0547">Nucleotide-binding</keyword>
<evidence type="ECO:0000256" key="2">
    <source>
        <dbReference type="ARBA" id="ARBA00022448"/>
    </source>
</evidence>
<dbReference type="GO" id="GO:0016887">
    <property type="term" value="F:ATP hydrolysis activity"/>
    <property type="evidence" value="ECO:0007669"/>
    <property type="project" value="InterPro"/>
</dbReference>
<dbReference type="InterPro" id="IPR027417">
    <property type="entry name" value="P-loop_NTPase"/>
</dbReference>
<dbReference type="CDD" id="cd03216">
    <property type="entry name" value="ABC_Carb_Monos_I"/>
    <property type="match status" value="1"/>
</dbReference>
<evidence type="ECO:0000256" key="7">
    <source>
        <dbReference type="ARBA" id="ARBA00022840"/>
    </source>
</evidence>
<evidence type="ECO:0000256" key="6">
    <source>
        <dbReference type="ARBA" id="ARBA00022741"/>
    </source>
</evidence>
<keyword evidence="4" id="KW-0762">Sugar transport</keyword>
<dbReference type="EMBL" id="MNYY01000004">
    <property type="protein sequence ID" value="OIP75085.1"/>
    <property type="molecule type" value="Genomic_DNA"/>
</dbReference>
<dbReference type="InterPro" id="IPR017871">
    <property type="entry name" value="ABC_transporter-like_CS"/>
</dbReference>
<dbReference type="SMART" id="SM00382">
    <property type="entry name" value="AAA"/>
    <property type="match status" value="1"/>
</dbReference>
<dbReference type="InterPro" id="IPR003439">
    <property type="entry name" value="ABC_transporter-like_ATP-bd"/>
</dbReference>
<dbReference type="AlphaFoldDB" id="A0A1J5GQD8"/>
<keyword evidence="3" id="KW-1003">Cell membrane</keyword>
<dbReference type="GO" id="GO:0005524">
    <property type="term" value="F:ATP binding"/>
    <property type="evidence" value="ECO:0007669"/>
    <property type="project" value="UniProtKB-KW"/>
</dbReference>
<keyword evidence="5" id="KW-0677">Repeat</keyword>
<evidence type="ECO:0000256" key="8">
    <source>
        <dbReference type="ARBA" id="ARBA00022967"/>
    </source>
</evidence>
<reference evidence="11 12" key="1">
    <citation type="journal article" date="2016" name="Environ. Microbiol.">
        <title>Genomic resolution of a cold subsurface aquifer community provides metabolic insights for novel microbes adapted to high CO concentrations.</title>
        <authorList>
            <person name="Probst A.J."/>
            <person name="Castelle C.J."/>
            <person name="Singh A."/>
            <person name="Brown C.T."/>
            <person name="Anantharaman K."/>
            <person name="Sharon I."/>
            <person name="Hug L.A."/>
            <person name="Burstein D."/>
            <person name="Emerson J.B."/>
            <person name="Thomas B.C."/>
            <person name="Banfield J.F."/>
        </authorList>
    </citation>
    <scope>NUCLEOTIDE SEQUENCE [LARGE SCALE GENOMIC DNA]</scope>
    <source>
        <strain evidence="11">CG2_30_33_13</strain>
    </source>
</reference>
<keyword evidence="9" id="KW-0472">Membrane</keyword>
<proteinExistence type="predicted"/>
<dbReference type="InterPro" id="IPR050107">
    <property type="entry name" value="ABC_carbohydrate_import_ATPase"/>
</dbReference>
<dbReference type="SUPFAM" id="SSF52540">
    <property type="entry name" value="P-loop containing nucleoside triphosphate hydrolases"/>
    <property type="match status" value="2"/>
</dbReference>
<feature type="domain" description="ABC transporter" evidence="10">
    <location>
        <begin position="6"/>
        <end position="242"/>
    </location>
</feature>
<evidence type="ECO:0000313" key="12">
    <source>
        <dbReference type="Proteomes" id="UP000182763"/>
    </source>
</evidence>
<keyword evidence="8" id="KW-1278">Translocase</keyword>
<dbReference type="PROSITE" id="PS50893">
    <property type="entry name" value="ABC_TRANSPORTER_2"/>
    <property type="match status" value="2"/>
</dbReference>
<evidence type="ECO:0000256" key="1">
    <source>
        <dbReference type="ARBA" id="ARBA00004202"/>
    </source>
</evidence>
<keyword evidence="2" id="KW-0813">Transport</keyword>
<evidence type="ECO:0000256" key="5">
    <source>
        <dbReference type="ARBA" id="ARBA00022737"/>
    </source>
</evidence>
<dbReference type="FunFam" id="3.40.50.300:FF:000127">
    <property type="entry name" value="Ribose import ATP-binding protein RbsA"/>
    <property type="match status" value="1"/>
</dbReference>
<dbReference type="STRING" id="1805029.AUK42_00230"/>
<evidence type="ECO:0000259" key="10">
    <source>
        <dbReference type="PROSITE" id="PS50893"/>
    </source>
</evidence>
<comment type="caution">
    <text evidence="11">The sequence shown here is derived from an EMBL/GenBank/DDBJ whole genome shotgun (WGS) entry which is preliminary data.</text>
</comment>
<feature type="domain" description="ABC transporter" evidence="10">
    <location>
        <begin position="259"/>
        <end position="503"/>
    </location>
</feature>
<dbReference type="Proteomes" id="UP000182763">
    <property type="component" value="Unassembled WGS sequence"/>
</dbReference>
<dbReference type="Gene3D" id="3.40.50.300">
    <property type="entry name" value="P-loop containing nucleotide triphosphate hydrolases"/>
    <property type="match status" value="2"/>
</dbReference>
<dbReference type="CDD" id="cd03215">
    <property type="entry name" value="ABC_Carb_Monos_II"/>
    <property type="match status" value="1"/>
</dbReference>
<sequence>MPEITLEMKDITKRFPLVVANDKVNFAVYQGEIHALVGENGAGKTTLMSILYGLYQADSGQIFIKGKKVNIANPKVAINLKIGMVHQHFMLVPPLSVTENIILGMEPIKNNIFIDLERATNKVKEISESIGFKIDPHAKIENISVGIQQRVEIIKILYRGAEILIMDEPTAVLTPQEVEELFEILRSLIKQGKTIIFITHKLNEVKAVSDRITVMRRGKVVGVKNTKDTNQEEIASMMVGRKVLLEVDKKEHNFGKTVLKVDKLNALNNKKLPALKEISFEVREGEILGFAGVEGNGQTELVEVISGLRLAAGGKIKLYDKDITNYSPRDIREQKIAHIPEDRRQRGFISNYSVAENLILGSNYRPPFNKGLTLNFSAINNHAAKLIKDFDIRPSDRNNLLKSLSGGNQQKVIVARELFGEPRLLIAAQPTRGLDVGSTEFVHQQILNERDKGKAILLVSADLEEILSLSDLIAVIYEGEIVAILDPKKTNEKELGLLMTGSVRNNKFPKKK</sequence>